<proteinExistence type="predicted"/>
<reference evidence="1" key="1">
    <citation type="submission" date="2021-02" db="EMBL/GenBank/DDBJ databases">
        <authorList>
            <person name="Nowell W R."/>
        </authorList>
    </citation>
    <scope>NUCLEOTIDE SEQUENCE</scope>
</reference>
<evidence type="ECO:0000313" key="1">
    <source>
        <dbReference type="EMBL" id="CAF1335207.1"/>
    </source>
</evidence>
<evidence type="ECO:0008006" key="5">
    <source>
        <dbReference type="Google" id="ProtNLM"/>
    </source>
</evidence>
<evidence type="ECO:0000313" key="3">
    <source>
        <dbReference type="Proteomes" id="UP000663854"/>
    </source>
</evidence>
<keyword evidence="4" id="KW-1185">Reference proteome</keyword>
<evidence type="ECO:0000313" key="2">
    <source>
        <dbReference type="EMBL" id="CAF1593930.1"/>
    </source>
</evidence>
<feature type="non-terminal residue" evidence="1">
    <location>
        <position position="1"/>
    </location>
</feature>
<dbReference type="EMBL" id="CAJNOH010003412">
    <property type="protein sequence ID" value="CAF1335207.1"/>
    <property type="molecule type" value="Genomic_DNA"/>
</dbReference>
<feature type="non-terminal residue" evidence="1">
    <location>
        <position position="526"/>
    </location>
</feature>
<evidence type="ECO:0000313" key="4">
    <source>
        <dbReference type="Proteomes" id="UP000663870"/>
    </source>
</evidence>
<protein>
    <recommendedName>
        <fullName evidence="5">Transposase</fullName>
    </recommendedName>
</protein>
<sequence length="526" mass="60292">MGGIGKGSGTSYMFSGFVPDPPFSLPMLDFALSIDTILPECLNNRLEHITKIVHQTFHVHIEPHRMFDMLATIKQKSDDGSNMLKHGKNIEEELMKYSSNINNLFQYPMSTPFCLPFILVPKSNQCPQCGTLLSSAAAKYHVVTLYLVNGTSKSATVVSYVCKSKQCYLEIYPNFITNLCDDHSYSFTISDYFEYGPYVYLGGQTAFDRIIFKQYSSLLAAGHVAFDTFTRAFNQLNGDFRNKMDRRLFERVFITYALIEYQLFMAIGQPFKNQCSAFLPRNIWTELDRFIMSNYDYFYKVFVEFWSSHSIFYPCKLKPQGDDGNDNNECCAAIICDGHMKIRRRLCANANVPLQLPTHFNPIFKQLLIGCSHTPAVNRSICSECQSQGIIMPSARRHTKKEEENTRRKLKKLQKQYINDMGTKYCHEHLNLNLHDSLRNINSSACEQINSWIKSYSHMLSNMNESRFAATLLILFHLRNCSKTTLCNQRVNVKQSLNDQKNKALVKALATNKNSDIVQETTESST</sequence>
<dbReference type="AlphaFoldDB" id="A0A815G811"/>
<dbReference type="Proteomes" id="UP000663854">
    <property type="component" value="Unassembled WGS sequence"/>
</dbReference>
<dbReference type="EMBL" id="CAJNOL010004744">
    <property type="protein sequence ID" value="CAF1593930.1"/>
    <property type="molecule type" value="Genomic_DNA"/>
</dbReference>
<dbReference type="Proteomes" id="UP000663870">
    <property type="component" value="Unassembled WGS sequence"/>
</dbReference>
<name>A0A815G811_9BILA</name>
<organism evidence="1 3">
    <name type="scientific">Rotaria sordida</name>
    <dbReference type="NCBI Taxonomy" id="392033"/>
    <lineage>
        <taxon>Eukaryota</taxon>
        <taxon>Metazoa</taxon>
        <taxon>Spiralia</taxon>
        <taxon>Gnathifera</taxon>
        <taxon>Rotifera</taxon>
        <taxon>Eurotatoria</taxon>
        <taxon>Bdelloidea</taxon>
        <taxon>Philodinida</taxon>
        <taxon>Philodinidae</taxon>
        <taxon>Rotaria</taxon>
    </lineage>
</organism>
<gene>
    <name evidence="2" type="ORF">JXQ802_LOCUS47521</name>
    <name evidence="1" type="ORF">PYM288_LOCUS31611</name>
</gene>
<accession>A0A815G811</accession>
<comment type="caution">
    <text evidence="1">The sequence shown here is derived from an EMBL/GenBank/DDBJ whole genome shotgun (WGS) entry which is preliminary data.</text>
</comment>